<sequence>MAIQQSRVEDVELALLEGTVLSEGVVADTRPVAFAVRLLSGIIDALAVLLALWALMTGLAALDRLLPGGLDEDTVAVAQILTFVGAFVALPTIVETFTRGRSLGRLAMGIRIVRDDGGPIRFRHALIRALVAVFEIWMTSGAIAIAVSFFNNKGKRLGDLLAGTYAIRVRGGTIKTSPLVMPADLAPWARHADLRQLDPRRALVARQFLERAHKLAPGPRAALGNQIAGMLEPSVAPGPPPGTHPEAFIAAVLAERRDRDLAAAIRSQNVAAARHAMLTRLPFGVRDSLG</sequence>
<dbReference type="PANTHER" id="PTHR38480">
    <property type="entry name" value="SLR0254 PROTEIN"/>
    <property type="match status" value="1"/>
</dbReference>
<evidence type="ECO:0000313" key="7">
    <source>
        <dbReference type="EMBL" id="TQL63917.1"/>
    </source>
</evidence>
<evidence type="ECO:0000313" key="8">
    <source>
        <dbReference type="Proteomes" id="UP000315389"/>
    </source>
</evidence>
<keyword evidence="4 5" id="KW-0472">Membrane</keyword>
<evidence type="ECO:0000256" key="3">
    <source>
        <dbReference type="ARBA" id="ARBA00022989"/>
    </source>
</evidence>
<evidence type="ECO:0000256" key="2">
    <source>
        <dbReference type="ARBA" id="ARBA00022692"/>
    </source>
</evidence>
<evidence type="ECO:0000256" key="4">
    <source>
        <dbReference type="ARBA" id="ARBA00023136"/>
    </source>
</evidence>
<keyword evidence="2 5" id="KW-0812">Transmembrane</keyword>
<dbReference type="EMBL" id="VFOS01000001">
    <property type="protein sequence ID" value="TQL63917.1"/>
    <property type="molecule type" value="Genomic_DNA"/>
</dbReference>
<gene>
    <name evidence="7" type="ORF">FB461_0396</name>
</gene>
<protein>
    <submittedName>
        <fullName evidence="7">Putative RDD family membrane protein YckC</fullName>
    </submittedName>
</protein>
<dbReference type="RefSeq" id="WP_142118463.1">
    <property type="nucleotide sequence ID" value="NZ_BAAASV010000002.1"/>
</dbReference>
<organism evidence="7 8">
    <name type="scientific">Rarobacter faecitabidus</name>
    <dbReference type="NCBI Taxonomy" id="13243"/>
    <lineage>
        <taxon>Bacteria</taxon>
        <taxon>Bacillati</taxon>
        <taxon>Actinomycetota</taxon>
        <taxon>Actinomycetes</taxon>
        <taxon>Micrococcales</taxon>
        <taxon>Rarobacteraceae</taxon>
        <taxon>Rarobacter</taxon>
    </lineage>
</organism>
<dbReference type="Pfam" id="PF06271">
    <property type="entry name" value="RDD"/>
    <property type="match status" value="1"/>
</dbReference>
<feature type="transmembrane region" description="Helical" evidence="5">
    <location>
        <begin position="76"/>
        <end position="98"/>
    </location>
</feature>
<name>A0A542ZUA9_RARFA</name>
<dbReference type="GO" id="GO:0016020">
    <property type="term" value="C:membrane"/>
    <property type="evidence" value="ECO:0007669"/>
    <property type="project" value="UniProtKB-SubCell"/>
</dbReference>
<feature type="domain" description="RDD" evidence="6">
    <location>
        <begin position="35"/>
        <end position="163"/>
    </location>
</feature>
<evidence type="ECO:0000259" key="6">
    <source>
        <dbReference type="Pfam" id="PF06271"/>
    </source>
</evidence>
<dbReference type="PANTHER" id="PTHR38480:SF1">
    <property type="entry name" value="SLR0254 PROTEIN"/>
    <property type="match status" value="1"/>
</dbReference>
<feature type="transmembrane region" description="Helical" evidence="5">
    <location>
        <begin position="129"/>
        <end position="150"/>
    </location>
</feature>
<reference evidence="7 8" key="1">
    <citation type="submission" date="2019-06" db="EMBL/GenBank/DDBJ databases">
        <title>Sequencing the genomes of 1000 actinobacteria strains.</title>
        <authorList>
            <person name="Klenk H.-P."/>
        </authorList>
    </citation>
    <scope>NUCLEOTIDE SEQUENCE [LARGE SCALE GENOMIC DNA]</scope>
    <source>
        <strain evidence="7 8">DSM 4813</strain>
    </source>
</reference>
<comment type="subcellular location">
    <subcellularLocation>
        <location evidence="1">Membrane</location>
        <topology evidence="1">Multi-pass membrane protein</topology>
    </subcellularLocation>
</comment>
<dbReference type="AlphaFoldDB" id="A0A542ZUA9"/>
<comment type="caution">
    <text evidence="7">The sequence shown here is derived from an EMBL/GenBank/DDBJ whole genome shotgun (WGS) entry which is preliminary data.</text>
</comment>
<keyword evidence="3 5" id="KW-1133">Transmembrane helix</keyword>
<evidence type="ECO:0000256" key="1">
    <source>
        <dbReference type="ARBA" id="ARBA00004141"/>
    </source>
</evidence>
<keyword evidence="8" id="KW-1185">Reference proteome</keyword>
<dbReference type="InterPro" id="IPR010432">
    <property type="entry name" value="RDD"/>
</dbReference>
<proteinExistence type="predicted"/>
<feature type="transmembrane region" description="Helical" evidence="5">
    <location>
        <begin position="38"/>
        <end position="56"/>
    </location>
</feature>
<evidence type="ECO:0000256" key="5">
    <source>
        <dbReference type="SAM" id="Phobius"/>
    </source>
</evidence>
<dbReference type="OrthoDB" id="9787732at2"/>
<dbReference type="Proteomes" id="UP000315389">
    <property type="component" value="Unassembled WGS sequence"/>
</dbReference>
<accession>A0A542ZUA9</accession>